<feature type="compositionally biased region" description="Polar residues" evidence="1">
    <location>
        <begin position="27"/>
        <end position="40"/>
    </location>
</feature>
<feature type="region of interest" description="Disordered" evidence="1">
    <location>
        <begin position="420"/>
        <end position="462"/>
    </location>
</feature>
<feature type="region of interest" description="Disordered" evidence="1">
    <location>
        <begin position="1"/>
        <end position="67"/>
    </location>
</feature>
<proteinExistence type="predicted"/>
<dbReference type="GeneID" id="85493794"/>
<dbReference type="EMBL" id="AP028213">
    <property type="protein sequence ID" value="BEI89923.1"/>
    <property type="molecule type" value="Genomic_DNA"/>
</dbReference>
<keyword evidence="3" id="KW-1185">Reference proteome</keyword>
<feature type="compositionally biased region" description="Polar residues" evidence="1">
    <location>
        <begin position="98"/>
        <end position="108"/>
    </location>
</feature>
<dbReference type="Proteomes" id="UP001233271">
    <property type="component" value="Chromosome 2"/>
</dbReference>
<sequence>MPEGPKYKDKGSRSYKTGSSTRRRSTDAQPKLNTKSNSMRKPQAGHTKPNVQSTTKSKIPRAPPAWVPQAVNEIAPLAYKDDTPLGNADNLHDMCGKSVTSDTDTLLNSPVLPPFSPKRKQPKRKSTRHNGRPRRSQAANHRRAKVALRLKLLAPGSNCDESWDSSSPPSSPPHNSPEHDPVLKTSEHKSINSTAVSLSSPDPLADFYDFSDCVHFGNDAASIVDFQLTRTVSRVIPVAGPTPSRSAPRRTSILGSGPSNTSPRLASIHHSAPHASTRVITRLASPIQMKRRSTPYSRPTLPEDLSKISRPPLRELNWDPFDKAEDIDNYEYKTDPIRFTAYHLANIKASLDGTSAVQLGVASVYMLAKVLGVSLNDFKLAEDIINDSSLATTIPRVNMTPHTKAVNDLHLSSRLRDSVPTLRRDRAPLRDPQSREPYLIGPRTRSASNPAEEEVMKRRKTR</sequence>
<dbReference type="AlphaFoldDB" id="A0AA48IGC0"/>
<feature type="region of interest" description="Disordered" evidence="1">
    <location>
        <begin position="239"/>
        <end position="276"/>
    </location>
</feature>
<feature type="region of interest" description="Disordered" evidence="1">
    <location>
        <begin position="80"/>
        <end position="143"/>
    </location>
</feature>
<evidence type="ECO:0000313" key="2">
    <source>
        <dbReference type="EMBL" id="BEI89923.1"/>
    </source>
</evidence>
<reference evidence="2" key="1">
    <citation type="journal article" date="2023" name="BMC Genomics">
        <title>Chromosome-level genome assemblies of Cutaneotrichosporon spp. (Trichosporonales, Basidiomycota) reveal imbalanced evolution between nucleotide sequences and chromosome synteny.</title>
        <authorList>
            <person name="Kobayashi Y."/>
            <person name="Kayamori A."/>
            <person name="Aoki K."/>
            <person name="Shiwa Y."/>
            <person name="Matsutani M."/>
            <person name="Fujita N."/>
            <person name="Sugita T."/>
            <person name="Iwasaki W."/>
            <person name="Tanaka N."/>
            <person name="Takashima M."/>
        </authorList>
    </citation>
    <scope>NUCLEOTIDE SEQUENCE</scope>
    <source>
        <strain evidence="2">HIS019</strain>
    </source>
</reference>
<protein>
    <submittedName>
        <fullName evidence="2">Uncharacterized protein</fullName>
    </submittedName>
</protein>
<accession>A0AA48IGC0</accession>
<feature type="region of interest" description="Disordered" evidence="1">
    <location>
        <begin position="157"/>
        <end position="183"/>
    </location>
</feature>
<dbReference type="KEGG" id="ccac:CcaHIS019_0212850"/>
<feature type="compositionally biased region" description="Basic residues" evidence="1">
    <location>
        <begin position="117"/>
        <end position="143"/>
    </location>
</feature>
<feature type="compositionally biased region" description="Basic and acidic residues" evidence="1">
    <location>
        <begin position="420"/>
        <end position="434"/>
    </location>
</feature>
<evidence type="ECO:0000313" key="3">
    <source>
        <dbReference type="Proteomes" id="UP001233271"/>
    </source>
</evidence>
<gene>
    <name evidence="2" type="ORF">CcaverHIS019_0212850</name>
</gene>
<feature type="compositionally biased region" description="Basic and acidic residues" evidence="1">
    <location>
        <begin position="1"/>
        <end position="12"/>
    </location>
</feature>
<organism evidence="2 3">
    <name type="scientific">Cutaneotrichosporon cavernicola</name>
    <dbReference type="NCBI Taxonomy" id="279322"/>
    <lineage>
        <taxon>Eukaryota</taxon>
        <taxon>Fungi</taxon>
        <taxon>Dikarya</taxon>
        <taxon>Basidiomycota</taxon>
        <taxon>Agaricomycotina</taxon>
        <taxon>Tremellomycetes</taxon>
        <taxon>Trichosporonales</taxon>
        <taxon>Trichosporonaceae</taxon>
        <taxon>Cutaneotrichosporon</taxon>
    </lineage>
</organism>
<feature type="compositionally biased region" description="Polar residues" evidence="1">
    <location>
        <begin position="253"/>
        <end position="264"/>
    </location>
</feature>
<evidence type="ECO:0000256" key="1">
    <source>
        <dbReference type="SAM" id="MobiDB-lite"/>
    </source>
</evidence>
<dbReference type="RefSeq" id="XP_060455189.1">
    <property type="nucleotide sequence ID" value="XM_060598391.1"/>
</dbReference>
<name>A0AA48IGC0_9TREE</name>